<name>A0AA38SEE4_9PEZI</name>
<feature type="transmembrane region" description="Helical" evidence="2">
    <location>
        <begin position="56"/>
        <end position="76"/>
    </location>
</feature>
<dbReference type="AlphaFoldDB" id="A0AA38SEE4"/>
<dbReference type="GO" id="GO:0005886">
    <property type="term" value="C:plasma membrane"/>
    <property type="evidence" value="ECO:0007669"/>
    <property type="project" value="InterPro"/>
</dbReference>
<sequence>MAFLPSVLRVRRTRRSSTGGQFSSDLSSSEKTTAKAHRRQVSRADIRRSTRLRKSFAAIASASYLVSFVFLVLILLGNTHDRLVLRDVYFFKLDLSNIIPLSAPNAMLINSIAQTLGLHDFYQVGLWNFCEGYNNDGITYCSTPHTLYWFNPVEVITNELLAGATIALPTQVITVLNILRLASQIMFGFFLTACVLTFILVLVSPLVLWSRWYSLPFALVSLIDAIMIVAASVIGTVISWVFKYAAESQSDLNIRAYVGTRMMVFVWIASGFAIMAFVIHAGLGCCCASKRDIATGRRPVRSASGRSAADTGSSDDTAVAGGLEK</sequence>
<feature type="region of interest" description="Disordered" evidence="1">
    <location>
        <begin position="12"/>
        <end position="42"/>
    </location>
</feature>
<feature type="transmembrane region" description="Helical" evidence="2">
    <location>
        <begin position="215"/>
        <end position="242"/>
    </location>
</feature>
<feature type="transmembrane region" description="Helical" evidence="2">
    <location>
        <begin position="186"/>
        <end position="209"/>
    </location>
</feature>
<dbReference type="GO" id="GO:0031505">
    <property type="term" value="P:fungal-type cell wall organization"/>
    <property type="evidence" value="ECO:0007669"/>
    <property type="project" value="TreeGrafter"/>
</dbReference>
<gene>
    <name evidence="3" type="ORF">NKR19_g437</name>
</gene>
<dbReference type="PANTHER" id="PTHR28019">
    <property type="entry name" value="CELL MEMBRANE PROTEIN YLR413W-RELATED"/>
    <property type="match status" value="1"/>
</dbReference>
<dbReference type="GO" id="GO:0051285">
    <property type="term" value="C:cell cortex of cell tip"/>
    <property type="evidence" value="ECO:0007669"/>
    <property type="project" value="TreeGrafter"/>
</dbReference>
<dbReference type="EMBL" id="JANBVN010000004">
    <property type="protein sequence ID" value="KAJ9165429.1"/>
    <property type="molecule type" value="Genomic_DNA"/>
</dbReference>
<evidence type="ECO:0000313" key="4">
    <source>
        <dbReference type="Proteomes" id="UP001174691"/>
    </source>
</evidence>
<feature type="transmembrane region" description="Helical" evidence="2">
    <location>
        <begin position="263"/>
        <end position="283"/>
    </location>
</feature>
<dbReference type="Pfam" id="PF06687">
    <property type="entry name" value="SUR7"/>
    <property type="match status" value="1"/>
</dbReference>
<reference evidence="3" key="1">
    <citation type="submission" date="2022-07" db="EMBL/GenBank/DDBJ databases">
        <title>Fungi with potential for degradation of polypropylene.</title>
        <authorList>
            <person name="Gostincar C."/>
        </authorList>
    </citation>
    <scope>NUCLEOTIDE SEQUENCE</scope>
    <source>
        <strain evidence="3">EXF-13287</strain>
    </source>
</reference>
<keyword evidence="2" id="KW-1133">Transmembrane helix</keyword>
<proteinExistence type="predicted"/>
<evidence type="ECO:0000313" key="3">
    <source>
        <dbReference type="EMBL" id="KAJ9165429.1"/>
    </source>
</evidence>
<accession>A0AA38SEE4</accession>
<comment type="caution">
    <text evidence="3">The sequence shown here is derived from an EMBL/GenBank/DDBJ whole genome shotgun (WGS) entry which is preliminary data.</text>
</comment>
<evidence type="ECO:0000256" key="1">
    <source>
        <dbReference type="SAM" id="MobiDB-lite"/>
    </source>
</evidence>
<organism evidence="3 4">
    <name type="scientific">Coniochaeta hoffmannii</name>
    <dbReference type="NCBI Taxonomy" id="91930"/>
    <lineage>
        <taxon>Eukaryota</taxon>
        <taxon>Fungi</taxon>
        <taxon>Dikarya</taxon>
        <taxon>Ascomycota</taxon>
        <taxon>Pezizomycotina</taxon>
        <taxon>Sordariomycetes</taxon>
        <taxon>Sordariomycetidae</taxon>
        <taxon>Coniochaetales</taxon>
        <taxon>Coniochaetaceae</taxon>
        <taxon>Coniochaeta</taxon>
    </lineage>
</organism>
<dbReference type="InterPro" id="IPR052413">
    <property type="entry name" value="SUR7_domain"/>
</dbReference>
<keyword evidence="2" id="KW-0472">Membrane</keyword>
<dbReference type="InterPro" id="IPR009571">
    <property type="entry name" value="SUR7/Rim9-like_fungi"/>
</dbReference>
<keyword evidence="2" id="KW-0812">Transmembrane</keyword>
<feature type="transmembrane region" description="Helical" evidence="2">
    <location>
        <begin position="160"/>
        <end position="179"/>
    </location>
</feature>
<dbReference type="Proteomes" id="UP001174691">
    <property type="component" value="Unassembled WGS sequence"/>
</dbReference>
<feature type="region of interest" description="Disordered" evidence="1">
    <location>
        <begin position="298"/>
        <end position="325"/>
    </location>
</feature>
<protein>
    <submittedName>
        <fullName evidence="3">SUR7 family protein pun1</fullName>
    </submittedName>
</protein>
<dbReference type="PANTHER" id="PTHR28019:SF2">
    <property type="entry name" value="CELL MEMBRANE PROTEIN YLR413W-RELATED"/>
    <property type="match status" value="1"/>
</dbReference>
<evidence type="ECO:0000256" key="2">
    <source>
        <dbReference type="SAM" id="Phobius"/>
    </source>
</evidence>
<keyword evidence="4" id="KW-1185">Reference proteome</keyword>